<feature type="domain" description="UVR" evidence="14">
    <location>
        <begin position="204"/>
        <end position="239"/>
    </location>
</feature>
<evidence type="ECO:0000259" key="14">
    <source>
        <dbReference type="PROSITE" id="PS50151"/>
    </source>
</evidence>
<dbReference type="GO" id="GO:0003677">
    <property type="term" value="F:DNA binding"/>
    <property type="evidence" value="ECO:0007669"/>
    <property type="project" value="UniProtKB-UniRule"/>
</dbReference>
<dbReference type="NCBIfam" id="TIGR00194">
    <property type="entry name" value="uvrC"/>
    <property type="match status" value="1"/>
</dbReference>
<keyword evidence="2 13" id="KW-0963">Cytoplasm</keyword>
<dbReference type="Pfam" id="PF14520">
    <property type="entry name" value="HHH_5"/>
    <property type="match status" value="1"/>
</dbReference>
<keyword evidence="7 13" id="KW-0742">SOS response</keyword>
<dbReference type="InterPro" id="IPR035901">
    <property type="entry name" value="GIY-YIG_endonuc_sf"/>
</dbReference>
<keyword evidence="4 13" id="KW-0228">DNA excision</keyword>
<dbReference type="InterPro" id="IPR010994">
    <property type="entry name" value="RuvA_2-like"/>
</dbReference>
<evidence type="ECO:0000313" key="18">
    <source>
        <dbReference type="EMBL" id="QCR05187.1"/>
    </source>
</evidence>
<evidence type="ECO:0000256" key="8">
    <source>
        <dbReference type="ARBA" id="ARBA00059452"/>
    </source>
</evidence>
<keyword evidence="5 13" id="KW-0267">Excision nuclease</keyword>
<accession>A0A2U1UFA4</accession>
<dbReference type="InterPro" id="IPR050066">
    <property type="entry name" value="UvrABC_protein_C"/>
</dbReference>
<comment type="similarity">
    <text evidence="9 13">Belongs to the UvrC family.</text>
</comment>
<dbReference type="Pfam" id="PF22920">
    <property type="entry name" value="UvrC_RNaseH"/>
    <property type="match status" value="1"/>
</dbReference>
<dbReference type="SUPFAM" id="SSF46600">
    <property type="entry name" value="C-terminal UvrC-binding domain of UvrB"/>
    <property type="match status" value="1"/>
</dbReference>
<dbReference type="InterPro" id="IPR001943">
    <property type="entry name" value="UVR_dom"/>
</dbReference>
<protein>
    <recommendedName>
        <fullName evidence="11 13">UvrABC system protein C</fullName>
        <shortName evidence="13">Protein UvrC</shortName>
    </recommendedName>
    <alternativeName>
        <fullName evidence="12 13">Excinuclease ABC subunit C</fullName>
    </alternativeName>
</protein>
<dbReference type="RefSeq" id="WP_009113408.1">
    <property type="nucleotide sequence ID" value="NZ_CP034036.1"/>
</dbReference>
<dbReference type="InterPro" id="IPR003583">
    <property type="entry name" value="Hlx-hairpin-Hlx_DNA-bd_motif"/>
</dbReference>
<dbReference type="GO" id="GO:0009381">
    <property type="term" value="F:excinuclease ABC activity"/>
    <property type="evidence" value="ECO:0007669"/>
    <property type="project" value="UniProtKB-UniRule"/>
</dbReference>
<dbReference type="InterPro" id="IPR004791">
    <property type="entry name" value="UvrC"/>
</dbReference>
<comment type="subunit">
    <text evidence="10 13">Interacts with UvrB in an incision complex.</text>
</comment>
<comment type="subcellular location">
    <subcellularLocation>
        <location evidence="1 13">Cytoplasm</location>
    </subcellularLocation>
</comment>
<evidence type="ECO:0000256" key="12">
    <source>
        <dbReference type="ARBA" id="ARBA00077138"/>
    </source>
</evidence>
<dbReference type="GO" id="GO:0009432">
    <property type="term" value="P:SOS response"/>
    <property type="evidence" value="ECO:0007669"/>
    <property type="project" value="UniProtKB-UniRule"/>
</dbReference>
<dbReference type="InterPro" id="IPR001162">
    <property type="entry name" value="UvrC_RNase_H_dom"/>
</dbReference>
<gene>
    <name evidence="13 17" type="primary">uvrC</name>
    <name evidence="17" type="ORF">DDT54_21210</name>
    <name evidence="18" type="ORF">EH206_13920</name>
</gene>
<dbReference type="EMBL" id="CP034036">
    <property type="protein sequence ID" value="QCR05187.1"/>
    <property type="molecule type" value="Genomic_DNA"/>
</dbReference>
<dbReference type="PROSITE" id="PS50164">
    <property type="entry name" value="GIY_YIG"/>
    <property type="match status" value="1"/>
</dbReference>
<dbReference type="Pfam" id="PF01541">
    <property type="entry name" value="GIY-YIG"/>
    <property type="match status" value="1"/>
</dbReference>
<dbReference type="Pfam" id="PF02151">
    <property type="entry name" value="UVR"/>
    <property type="match status" value="1"/>
</dbReference>
<dbReference type="InterPro" id="IPR038476">
    <property type="entry name" value="UvrC_RNase_H_dom_sf"/>
</dbReference>
<evidence type="ECO:0000256" key="7">
    <source>
        <dbReference type="ARBA" id="ARBA00023236"/>
    </source>
</evidence>
<dbReference type="GO" id="GO:0005737">
    <property type="term" value="C:cytoplasm"/>
    <property type="evidence" value="ECO:0007669"/>
    <property type="project" value="UniProtKB-SubCell"/>
</dbReference>
<sequence>MSESFDASAFLKTVTSQPGVYRMYDAVNTVIYVGKAKDLKKRLSSYFRSNVGSRKTEALVKSIRQIDVTITHTETEALLLEHNYIKLYQPRYNVLLRDDKSYPMVFLSAERHPRLAVHRGAKHAKGEYFGPFPNGNAVRETLILLQKLFPVRQCENSVYRNRSRPCLQYQIGRCLGPCVSGLVSDEDYRQQVDYVRLFLSGKDQQVLNQLISRMEAASYALNFEEAARIRDQIQAVRRVTEKQFVSGSDEDLDVIGVAFDSGMACVHVLFIRQGKVLGSRSYFPKVPSGTELGEVVQTFVGQFYLQGSAARTLPAEILLDFSLPDKGVLTESLTEVAGRKVQIQARPRGVRARYLKLARTNAATALVTKLSQQSTIHQRLSALAKVLQLPEINRMECFDISHTMGEQTVASCVVFDANGPLRSEYRRYNISGITPGDDYAAMTQVLKRRYGKALEEGKIPDVIVIDGGKGQLGQAKAVFDSLQVPWDKSKPLLLGVAKGSDRKAGLETLFFEATGEGIVLPSDSPALHVIQHIRDDSHDHAIGGHRKKRAKVKNTSTLELIEGVGPKRRQTLLKYMGGLQPLMNASVEEIANVPGISTALAEKIFHALKH</sequence>
<comment type="function">
    <text evidence="8 13">The UvrABC repair system catalyzes the recognition and processing of DNA lesions. UvrC both incises the 5' and 3' sides of the lesion. The N-terminal half is responsible for the 3' incision and the C-terminal half is responsible for the 5' incision.</text>
</comment>
<dbReference type="FunFam" id="1.10.150.20:FF:000005">
    <property type="entry name" value="UvrABC system protein C"/>
    <property type="match status" value="1"/>
</dbReference>
<evidence type="ECO:0000259" key="15">
    <source>
        <dbReference type="PROSITE" id="PS50164"/>
    </source>
</evidence>
<dbReference type="OrthoDB" id="9804933at2"/>
<dbReference type="Proteomes" id="UP000303847">
    <property type="component" value="Chromosome"/>
</dbReference>
<organism evidence="17 19">
    <name type="scientific">Brenneria nigrifluens DSM 30175 = ATCC 13028</name>
    <dbReference type="NCBI Taxonomy" id="1121120"/>
    <lineage>
        <taxon>Bacteria</taxon>
        <taxon>Pseudomonadati</taxon>
        <taxon>Pseudomonadota</taxon>
        <taxon>Gammaproteobacteria</taxon>
        <taxon>Enterobacterales</taxon>
        <taxon>Pectobacteriaceae</taxon>
        <taxon>Brenneria</taxon>
    </lineage>
</organism>
<evidence type="ECO:0000313" key="20">
    <source>
        <dbReference type="Proteomes" id="UP000303847"/>
    </source>
</evidence>
<dbReference type="FunFam" id="3.40.1440.10:FF:000001">
    <property type="entry name" value="UvrABC system protein C"/>
    <property type="match status" value="1"/>
</dbReference>
<dbReference type="CDD" id="cd10434">
    <property type="entry name" value="GIY-YIG_UvrC_Cho"/>
    <property type="match status" value="1"/>
</dbReference>
<dbReference type="Gene3D" id="4.10.860.10">
    <property type="entry name" value="UVR domain"/>
    <property type="match status" value="1"/>
</dbReference>
<evidence type="ECO:0000313" key="17">
    <source>
        <dbReference type="EMBL" id="PWC20356.1"/>
    </source>
</evidence>
<dbReference type="GO" id="GO:0009380">
    <property type="term" value="C:excinuclease repair complex"/>
    <property type="evidence" value="ECO:0007669"/>
    <property type="project" value="InterPro"/>
</dbReference>
<dbReference type="InterPro" id="IPR047296">
    <property type="entry name" value="GIY-YIG_UvrC_Cho"/>
</dbReference>
<keyword evidence="6 13" id="KW-0234">DNA repair</keyword>
<evidence type="ECO:0000256" key="1">
    <source>
        <dbReference type="ARBA" id="ARBA00004496"/>
    </source>
</evidence>
<evidence type="ECO:0000256" key="10">
    <source>
        <dbReference type="ARBA" id="ARBA00062841"/>
    </source>
</evidence>
<dbReference type="PANTHER" id="PTHR30562">
    <property type="entry name" value="UVRC/OXIDOREDUCTASE"/>
    <property type="match status" value="1"/>
</dbReference>
<dbReference type="SMART" id="SM00278">
    <property type="entry name" value="HhH1"/>
    <property type="match status" value="2"/>
</dbReference>
<dbReference type="HAMAP" id="MF_00203">
    <property type="entry name" value="UvrC"/>
    <property type="match status" value="1"/>
</dbReference>
<evidence type="ECO:0000256" key="11">
    <source>
        <dbReference type="ARBA" id="ARBA00067419"/>
    </source>
</evidence>
<evidence type="ECO:0000256" key="13">
    <source>
        <dbReference type="HAMAP-Rule" id="MF_00203"/>
    </source>
</evidence>
<evidence type="ECO:0000259" key="16">
    <source>
        <dbReference type="PROSITE" id="PS50165"/>
    </source>
</evidence>
<keyword evidence="20" id="KW-1185">Reference proteome</keyword>
<dbReference type="PANTHER" id="PTHR30562:SF1">
    <property type="entry name" value="UVRABC SYSTEM PROTEIN C"/>
    <property type="match status" value="1"/>
</dbReference>
<evidence type="ECO:0000256" key="9">
    <source>
        <dbReference type="ARBA" id="ARBA00061531"/>
    </source>
</evidence>
<dbReference type="PROSITE" id="PS50151">
    <property type="entry name" value="UVR"/>
    <property type="match status" value="1"/>
</dbReference>
<evidence type="ECO:0000256" key="4">
    <source>
        <dbReference type="ARBA" id="ARBA00022769"/>
    </source>
</evidence>
<dbReference type="NCBIfam" id="NF001824">
    <property type="entry name" value="PRK00558.1-5"/>
    <property type="match status" value="1"/>
</dbReference>
<evidence type="ECO:0000256" key="5">
    <source>
        <dbReference type="ARBA" id="ARBA00022881"/>
    </source>
</evidence>
<dbReference type="Pfam" id="PF08459">
    <property type="entry name" value="UvrC_RNaseH_dom"/>
    <property type="match status" value="1"/>
</dbReference>
<dbReference type="EMBL" id="QDKK01000048">
    <property type="protein sequence ID" value="PWC20356.1"/>
    <property type="molecule type" value="Genomic_DNA"/>
</dbReference>
<feature type="domain" description="UvrC family homology region profile" evidence="16">
    <location>
        <begin position="254"/>
        <end position="479"/>
    </location>
</feature>
<reference evidence="18 20" key="2">
    <citation type="submission" date="2018-11" db="EMBL/GenBank/DDBJ databases">
        <title>Genome sequences of Brenneria nigrifluens and Brenneria rubrifaciens.</title>
        <authorList>
            <person name="Poret-Peterson A.T."/>
            <person name="McClean A.E."/>
            <person name="Kluepfel D.A."/>
        </authorList>
    </citation>
    <scope>NUCLEOTIDE SEQUENCE [LARGE SCALE GENOMIC DNA]</scope>
    <source>
        <strain evidence="18 20">ATCC 13028</strain>
    </source>
</reference>
<dbReference type="SMART" id="SM00465">
    <property type="entry name" value="GIYc"/>
    <property type="match status" value="1"/>
</dbReference>
<evidence type="ECO:0000256" key="3">
    <source>
        <dbReference type="ARBA" id="ARBA00022763"/>
    </source>
</evidence>
<dbReference type="SUPFAM" id="SSF82771">
    <property type="entry name" value="GIY-YIG endonuclease"/>
    <property type="match status" value="1"/>
</dbReference>
<dbReference type="FunFam" id="4.10.860.10:FF:000002">
    <property type="entry name" value="UvrABC system protein C"/>
    <property type="match status" value="1"/>
</dbReference>
<dbReference type="InterPro" id="IPR000305">
    <property type="entry name" value="GIY-YIG_endonuc"/>
</dbReference>
<dbReference type="SUPFAM" id="SSF47781">
    <property type="entry name" value="RuvA domain 2-like"/>
    <property type="match status" value="1"/>
</dbReference>
<evidence type="ECO:0000256" key="6">
    <source>
        <dbReference type="ARBA" id="ARBA00023204"/>
    </source>
</evidence>
<evidence type="ECO:0000256" key="2">
    <source>
        <dbReference type="ARBA" id="ARBA00022490"/>
    </source>
</evidence>
<dbReference type="Proteomes" id="UP000295985">
    <property type="component" value="Unassembled WGS sequence"/>
</dbReference>
<dbReference type="InterPro" id="IPR036876">
    <property type="entry name" value="UVR_dom_sf"/>
</dbReference>
<dbReference type="Gene3D" id="1.10.150.20">
    <property type="entry name" value="5' to 3' exonuclease, C-terminal subdomain"/>
    <property type="match status" value="1"/>
</dbReference>
<dbReference type="Gene3D" id="3.30.420.340">
    <property type="entry name" value="UvrC, RNAse H endonuclease domain"/>
    <property type="match status" value="1"/>
</dbReference>
<dbReference type="AlphaFoldDB" id="A0A2U1UFA4"/>
<dbReference type="GO" id="GO:0006289">
    <property type="term" value="P:nucleotide-excision repair"/>
    <property type="evidence" value="ECO:0007669"/>
    <property type="project" value="UniProtKB-UniRule"/>
</dbReference>
<proteinExistence type="inferred from homology"/>
<name>A0A2U1UFA4_9GAMM</name>
<keyword evidence="3 13" id="KW-0227">DNA damage</keyword>
<dbReference type="FunFam" id="3.30.420.340:FF:000001">
    <property type="entry name" value="UvrABC system protein C"/>
    <property type="match status" value="1"/>
</dbReference>
<reference evidence="17 19" key="1">
    <citation type="submission" date="2018-04" db="EMBL/GenBank/DDBJ databases">
        <title>Brenneria corticis sp.nov.</title>
        <authorList>
            <person name="Li Y."/>
        </authorList>
    </citation>
    <scope>NUCLEOTIDE SEQUENCE [LARGE SCALE GENOMIC DNA]</scope>
    <source>
        <strain evidence="17 19">LMG 2694</strain>
    </source>
</reference>
<dbReference type="Gene3D" id="3.40.1440.10">
    <property type="entry name" value="GIY-YIG endonuclease"/>
    <property type="match status" value="1"/>
</dbReference>
<feature type="domain" description="GIY-YIG" evidence="15">
    <location>
        <begin position="16"/>
        <end position="94"/>
    </location>
</feature>
<evidence type="ECO:0000313" key="19">
    <source>
        <dbReference type="Proteomes" id="UP000295985"/>
    </source>
</evidence>
<dbReference type="PROSITE" id="PS50165">
    <property type="entry name" value="UVRC"/>
    <property type="match status" value="1"/>
</dbReference>